<protein>
    <submittedName>
        <fullName evidence="1">Uncharacterized protein</fullName>
    </submittedName>
</protein>
<gene>
    <name evidence="1" type="ORF">M9H77_18431</name>
</gene>
<reference evidence="2" key="1">
    <citation type="journal article" date="2023" name="Nat. Plants">
        <title>Single-cell RNA sequencing provides a high-resolution roadmap for understanding the multicellular compartmentation of specialized metabolism.</title>
        <authorList>
            <person name="Sun S."/>
            <person name="Shen X."/>
            <person name="Li Y."/>
            <person name="Li Y."/>
            <person name="Wang S."/>
            <person name="Li R."/>
            <person name="Zhang H."/>
            <person name="Shen G."/>
            <person name="Guo B."/>
            <person name="Wei J."/>
            <person name="Xu J."/>
            <person name="St-Pierre B."/>
            <person name="Chen S."/>
            <person name="Sun C."/>
        </authorList>
    </citation>
    <scope>NUCLEOTIDE SEQUENCE [LARGE SCALE GENOMIC DNA]</scope>
</reference>
<sequence>MLCRRHIDQNVLAKLTELINDEEVAQRFVNGSWDEGPTPYEHWLDTPDHLYVIANTFNFCVVLTVRLGSTTVLPLYSNMNCIAGMLCIGFISDPNNISYRYTIGCPLPPMQVQWQYHREVSVSGWTDPYYERFAEWVRKLSNLTGPCQASGNQLERESQEEYSLDSVAEDDYEGGTTVYNHQCKHWEE</sequence>
<dbReference type="Proteomes" id="UP001060085">
    <property type="component" value="Linkage Group LG04"/>
</dbReference>
<name>A0ACC0B7H2_CATRO</name>
<evidence type="ECO:0000313" key="2">
    <source>
        <dbReference type="Proteomes" id="UP001060085"/>
    </source>
</evidence>
<keyword evidence="2" id="KW-1185">Reference proteome</keyword>
<organism evidence="1 2">
    <name type="scientific">Catharanthus roseus</name>
    <name type="common">Madagascar periwinkle</name>
    <name type="synonym">Vinca rosea</name>
    <dbReference type="NCBI Taxonomy" id="4058"/>
    <lineage>
        <taxon>Eukaryota</taxon>
        <taxon>Viridiplantae</taxon>
        <taxon>Streptophyta</taxon>
        <taxon>Embryophyta</taxon>
        <taxon>Tracheophyta</taxon>
        <taxon>Spermatophyta</taxon>
        <taxon>Magnoliopsida</taxon>
        <taxon>eudicotyledons</taxon>
        <taxon>Gunneridae</taxon>
        <taxon>Pentapetalae</taxon>
        <taxon>asterids</taxon>
        <taxon>lamiids</taxon>
        <taxon>Gentianales</taxon>
        <taxon>Apocynaceae</taxon>
        <taxon>Rauvolfioideae</taxon>
        <taxon>Vinceae</taxon>
        <taxon>Catharanthinae</taxon>
        <taxon>Catharanthus</taxon>
    </lineage>
</organism>
<accession>A0ACC0B7H2</accession>
<proteinExistence type="predicted"/>
<comment type="caution">
    <text evidence="1">The sequence shown here is derived from an EMBL/GenBank/DDBJ whole genome shotgun (WGS) entry which is preliminary data.</text>
</comment>
<dbReference type="EMBL" id="CM044704">
    <property type="protein sequence ID" value="KAI5668578.1"/>
    <property type="molecule type" value="Genomic_DNA"/>
</dbReference>
<evidence type="ECO:0000313" key="1">
    <source>
        <dbReference type="EMBL" id="KAI5668578.1"/>
    </source>
</evidence>